<dbReference type="AlphaFoldDB" id="A0A0D7A8X7"/>
<dbReference type="EMBL" id="KN882034">
    <property type="protein sequence ID" value="KIY46366.1"/>
    <property type="molecule type" value="Genomic_DNA"/>
</dbReference>
<sequence>MESTSSTFVPCLLLDRERTLIARQPIVVEMRVCHTVFQLVEKVREEALDILFNFTPYDLILWKCTDQTAFKNAETLESIQMQVVKAFDDKNAQAITTKDLIADVKDHYVFIQIPSVDIQYEDVHADLGFYQDIFIKVDQWKTFAESDISLNDILDVDRYVGLGNAAPDLNLLTELERELARNPGLAPDARNEFNNLDIDCRKEYFGKDDSSQIVTYKNGSPSDSTSQNEPHQ</sequence>
<evidence type="ECO:0000256" key="1">
    <source>
        <dbReference type="SAM" id="MobiDB-lite"/>
    </source>
</evidence>
<protein>
    <submittedName>
        <fullName evidence="2">Uncharacterized protein</fullName>
    </submittedName>
</protein>
<evidence type="ECO:0000313" key="3">
    <source>
        <dbReference type="Proteomes" id="UP000054144"/>
    </source>
</evidence>
<evidence type="ECO:0000313" key="2">
    <source>
        <dbReference type="EMBL" id="KIY46366.1"/>
    </source>
</evidence>
<keyword evidence="3" id="KW-1185">Reference proteome</keyword>
<dbReference type="Proteomes" id="UP000054144">
    <property type="component" value="Unassembled WGS sequence"/>
</dbReference>
<feature type="region of interest" description="Disordered" evidence="1">
    <location>
        <begin position="212"/>
        <end position="232"/>
    </location>
</feature>
<organism evidence="2 3">
    <name type="scientific">Fistulina hepatica ATCC 64428</name>
    <dbReference type="NCBI Taxonomy" id="1128425"/>
    <lineage>
        <taxon>Eukaryota</taxon>
        <taxon>Fungi</taxon>
        <taxon>Dikarya</taxon>
        <taxon>Basidiomycota</taxon>
        <taxon>Agaricomycotina</taxon>
        <taxon>Agaricomycetes</taxon>
        <taxon>Agaricomycetidae</taxon>
        <taxon>Agaricales</taxon>
        <taxon>Fistulinaceae</taxon>
        <taxon>Fistulina</taxon>
    </lineage>
</organism>
<gene>
    <name evidence="2" type="ORF">FISHEDRAFT_75704</name>
</gene>
<proteinExistence type="predicted"/>
<reference evidence="2 3" key="1">
    <citation type="journal article" date="2015" name="Fungal Genet. Biol.">
        <title>Evolution of novel wood decay mechanisms in Agaricales revealed by the genome sequences of Fistulina hepatica and Cylindrobasidium torrendii.</title>
        <authorList>
            <person name="Floudas D."/>
            <person name="Held B.W."/>
            <person name="Riley R."/>
            <person name="Nagy L.G."/>
            <person name="Koehler G."/>
            <person name="Ransdell A.S."/>
            <person name="Younus H."/>
            <person name="Chow J."/>
            <person name="Chiniquy J."/>
            <person name="Lipzen A."/>
            <person name="Tritt A."/>
            <person name="Sun H."/>
            <person name="Haridas S."/>
            <person name="LaButti K."/>
            <person name="Ohm R.A."/>
            <person name="Kues U."/>
            <person name="Blanchette R.A."/>
            <person name="Grigoriev I.V."/>
            <person name="Minto R.E."/>
            <person name="Hibbett D.S."/>
        </authorList>
    </citation>
    <scope>NUCLEOTIDE SEQUENCE [LARGE SCALE GENOMIC DNA]</scope>
    <source>
        <strain evidence="2 3">ATCC 64428</strain>
    </source>
</reference>
<name>A0A0D7A8X7_9AGAR</name>
<accession>A0A0D7A8X7</accession>